<evidence type="ECO:0000313" key="2">
    <source>
        <dbReference type="RefSeq" id="XP_045155132.1"/>
    </source>
</evidence>
<reference evidence="2" key="1">
    <citation type="submission" date="2025-08" db="UniProtKB">
        <authorList>
            <consortium name="RefSeq"/>
        </authorList>
    </citation>
    <scope>IDENTIFICATION</scope>
</reference>
<dbReference type="RefSeq" id="XP_045155132.1">
    <property type="nucleotide sequence ID" value="XM_045299197.1"/>
</dbReference>
<keyword evidence="2" id="KW-0675">Receptor</keyword>
<name>A0AC55DTR7_ECHTE</name>
<gene>
    <name evidence="2" type="primary">TNFRSF8</name>
</gene>
<evidence type="ECO:0000313" key="1">
    <source>
        <dbReference type="Proteomes" id="UP000694863"/>
    </source>
</evidence>
<keyword evidence="1" id="KW-1185">Reference proteome</keyword>
<accession>A0AC55DTR7</accession>
<proteinExistence type="predicted"/>
<organism evidence="1 2">
    <name type="scientific">Echinops telfairi</name>
    <name type="common">Lesser hedgehog tenrec</name>
    <dbReference type="NCBI Taxonomy" id="9371"/>
    <lineage>
        <taxon>Eukaryota</taxon>
        <taxon>Metazoa</taxon>
        <taxon>Chordata</taxon>
        <taxon>Craniata</taxon>
        <taxon>Vertebrata</taxon>
        <taxon>Euteleostomi</taxon>
        <taxon>Mammalia</taxon>
        <taxon>Eutheria</taxon>
        <taxon>Afrotheria</taxon>
        <taxon>Tenrecidae</taxon>
        <taxon>Tenrecinae</taxon>
        <taxon>Echinops</taxon>
    </lineage>
</organism>
<protein>
    <submittedName>
        <fullName evidence="2">Tumor necrosis factor receptor superfamily member 8</fullName>
    </submittedName>
</protein>
<dbReference type="Proteomes" id="UP000694863">
    <property type="component" value="Unplaced"/>
</dbReference>
<sequence>MLLEYFAVDRIILMKNWGAEKIQRGEVTQPSVADSGARRGRRFRGDRSAAQRASELPGAHVGARGPQAPGEGTRLSPALPRRTMRALCVALGLLLLLGALRAVPQDRASKDTCDGDPSHYYNETLGKCCYRCPSGQSGQQLCPQRSTDCRKQCKTDYYLSKAGRCLACVRCLRDDLVETRPCTNNSPRFCECRPGMFCISPAINSCARCLTHSVCPKGTVVKLRDPGLPGRIRLRSRPGNDFRCPLPPSSGLELVSARSARRLRELTACGAPAARGAARPEEVSAGWRLQGAPCSLRTTRKPRGLPLKDWALGSQSPASSASIPPGLLNQLAVRTQGVYHSSAPGQPLSASTAEKDTVCVSAPQGIHSGCTSSEDCKTPTRSEAPEATPTSSVNPEDTLPSKRVPHHPSSGQPSPESDTALRATTYELPPSLGTPSDCSTSPQDSETPDSGITAILSTTHGWEDTFFSTSTSVRSSTGKSVPDAGTVLLVTLVLVLLLVSCTFLLFHWRACRKGLRQKLYLCFPGQTFQRTREPADSRPRKNPTPSRSTTVSKASSEGQNVVSLLRVDNRPSEETTRLERERLLGASPAEEKIYIMKADTVIVGTVKTEALEGRGLAMPAEPEAETELEADRAPHYPEQETEPPLGSCGDVMFSVEEEGKEEPLSSEK</sequence>